<dbReference type="InterPro" id="IPR041497">
    <property type="entry name" value="Thump-like"/>
</dbReference>
<dbReference type="EMBL" id="SIHJ01000001">
    <property type="protein sequence ID" value="TWT35765.1"/>
    <property type="molecule type" value="Genomic_DNA"/>
</dbReference>
<feature type="domain" description="THUMP-like" evidence="1">
    <location>
        <begin position="322"/>
        <end position="393"/>
    </location>
</feature>
<name>A0A5C5VDN3_9BACT</name>
<dbReference type="Pfam" id="PF18096">
    <property type="entry name" value="Thump_like"/>
    <property type="match status" value="1"/>
</dbReference>
<dbReference type="SUPFAM" id="SSF53335">
    <property type="entry name" value="S-adenosyl-L-methionine-dependent methyltransferases"/>
    <property type="match status" value="1"/>
</dbReference>
<proteinExistence type="predicted"/>
<accession>A0A5C5VDN3</accession>
<dbReference type="AlphaFoldDB" id="A0A5C5VDN3"/>
<comment type="caution">
    <text evidence="2">The sequence shown here is derived from an EMBL/GenBank/DDBJ whole genome shotgun (WGS) entry which is preliminary data.</text>
</comment>
<dbReference type="InterPro" id="IPR029063">
    <property type="entry name" value="SAM-dependent_MTases_sf"/>
</dbReference>
<dbReference type="Gene3D" id="3.40.50.150">
    <property type="entry name" value="Vaccinia Virus protein VP39"/>
    <property type="match status" value="1"/>
</dbReference>
<evidence type="ECO:0000259" key="1">
    <source>
        <dbReference type="Pfam" id="PF18096"/>
    </source>
</evidence>
<dbReference type="RefSeq" id="WP_146562150.1">
    <property type="nucleotide sequence ID" value="NZ_SIHJ01000001.1"/>
</dbReference>
<gene>
    <name evidence="2" type="ORF">KOR34_06590</name>
</gene>
<evidence type="ECO:0000313" key="2">
    <source>
        <dbReference type="EMBL" id="TWT35765.1"/>
    </source>
</evidence>
<protein>
    <recommendedName>
        <fullName evidence="1">THUMP-like domain-containing protein</fullName>
    </recommendedName>
</protein>
<organism evidence="2 3">
    <name type="scientific">Posidoniimonas corsicana</name>
    <dbReference type="NCBI Taxonomy" id="1938618"/>
    <lineage>
        <taxon>Bacteria</taxon>
        <taxon>Pseudomonadati</taxon>
        <taxon>Planctomycetota</taxon>
        <taxon>Planctomycetia</taxon>
        <taxon>Pirellulales</taxon>
        <taxon>Lacipirellulaceae</taxon>
        <taxon>Posidoniimonas</taxon>
    </lineage>
</organism>
<keyword evidence="3" id="KW-1185">Reference proteome</keyword>
<sequence>MTTTPDLTDIRWLVGDEAAAVLADLAASPAPLHTVAAQLRRTHSAERTGLLLEQLELRERGTAKFSRAERMYFTRVGLQQATDEWVAGYKASRFAGLPAVADVCCGVGGDLVALSAVSNATGIDSCPIVSVLAAANLRAYEGAGDCIRTESASAASVRELDAWHADPDRRAAGWRTTQLAFHSPDAATLDAMLHAQPNAAVKLAPAAEAPDAWAESCEQQWLSRRGECRQLCVWFGALSQSPGLRRATRLGDDGQICGDFIGRVGAPERVAQSLGGFLYEPNPSVLAAKLTDDLADTLGLLRVSRGVGYLAGEEPVEHPLVSGFRIDDTLPLKPKTIAGYLRERGVGRLEIKHRGVPLEPDRLRKQLKLSGTAEATLIAFPHAGRNVAAVATRL</sequence>
<evidence type="ECO:0000313" key="3">
    <source>
        <dbReference type="Proteomes" id="UP000316714"/>
    </source>
</evidence>
<reference evidence="2 3" key="1">
    <citation type="submission" date="2019-02" db="EMBL/GenBank/DDBJ databases">
        <title>Deep-cultivation of Planctomycetes and their phenomic and genomic characterization uncovers novel biology.</title>
        <authorList>
            <person name="Wiegand S."/>
            <person name="Jogler M."/>
            <person name="Boedeker C."/>
            <person name="Pinto D."/>
            <person name="Vollmers J."/>
            <person name="Rivas-Marin E."/>
            <person name="Kohn T."/>
            <person name="Peeters S.H."/>
            <person name="Heuer A."/>
            <person name="Rast P."/>
            <person name="Oberbeckmann S."/>
            <person name="Bunk B."/>
            <person name="Jeske O."/>
            <person name="Meyerdierks A."/>
            <person name="Storesund J.E."/>
            <person name="Kallscheuer N."/>
            <person name="Luecker S."/>
            <person name="Lage O.M."/>
            <person name="Pohl T."/>
            <person name="Merkel B.J."/>
            <person name="Hornburger P."/>
            <person name="Mueller R.-W."/>
            <person name="Bruemmer F."/>
            <person name="Labrenz M."/>
            <person name="Spormann A.M."/>
            <person name="Op Den Camp H."/>
            <person name="Overmann J."/>
            <person name="Amann R."/>
            <person name="Jetten M.S.M."/>
            <person name="Mascher T."/>
            <person name="Medema M.H."/>
            <person name="Devos D.P."/>
            <person name="Kaster A.-K."/>
            <person name="Ovreas L."/>
            <person name="Rohde M."/>
            <person name="Galperin M.Y."/>
            <person name="Jogler C."/>
        </authorList>
    </citation>
    <scope>NUCLEOTIDE SEQUENCE [LARGE SCALE GENOMIC DNA]</scope>
    <source>
        <strain evidence="2 3">KOR34</strain>
    </source>
</reference>
<dbReference type="Proteomes" id="UP000316714">
    <property type="component" value="Unassembled WGS sequence"/>
</dbReference>
<dbReference type="OrthoDB" id="9810570at2"/>